<proteinExistence type="predicted"/>
<name>A0A8J6E685_ELECQ</name>
<accession>A0A8J6E685</accession>
<keyword evidence="1" id="KW-0732">Signal</keyword>
<organism evidence="2 3">
    <name type="scientific">Eleutherodactylus coqui</name>
    <name type="common">Puerto Rican coqui</name>
    <dbReference type="NCBI Taxonomy" id="57060"/>
    <lineage>
        <taxon>Eukaryota</taxon>
        <taxon>Metazoa</taxon>
        <taxon>Chordata</taxon>
        <taxon>Craniata</taxon>
        <taxon>Vertebrata</taxon>
        <taxon>Euteleostomi</taxon>
        <taxon>Amphibia</taxon>
        <taxon>Batrachia</taxon>
        <taxon>Anura</taxon>
        <taxon>Neobatrachia</taxon>
        <taxon>Hyloidea</taxon>
        <taxon>Eleutherodactylidae</taxon>
        <taxon>Eleutherodactylinae</taxon>
        <taxon>Eleutherodactylus</taxon>
        <taxon>Eleutherodactylus</taxon>
    </lineage>
</organism>
<protein>
    <recommendedName>
        <fullName evidence="4">Secreted protein</fullName>
    </recommendedName>
</protein>
<evidence type="ECO:0008006" key="4">
    <source>
        <dbReference type="Google" id="ProtNLM"/>
    </source>
</evidence>
<evidence type="ECO:0000256" key="1">
    <source>
        <dbReference type="SAM" id="SignalP"/>
    </source>
</evidence>
<sequence length="82" mass="9100">MTVTCNTHLWSCMLLVLHARRGGRVPPLSPMGERGTVMKTRGEITFLEKRETRVLFLLSPDSAGTCSCTTEGQHFVSAFICK</sequence>
<feature type="chain" id="PRO_5035281958" description="Secreted protein" evidence="1">
    <location>
        <begin position="23"/>
        <end position="82"/>
    </location>
</feature>
<feature type="signal peptide" evidence="1">
    <location>
        <begin position="1"/>
        <end position="22"/>
    </location>
</feature>
<dbReference type="Proteomes" id="UP000770717">
    <property type="component" value="Unassembled WGS sequence"/>
</dbReference>
<comment type="caution">
    <text evidence="2">The sequence shown here is derived from an EMBL/GenBank/DDBJ whole genome shotgun (WGS) entry which is preliminary data.</text>
</comment>
<gene>
    <name evidence="2" type="ORF">GDO78_019558</name>
</gene>
<evidence type="ECO:0000313" key="3">
    <source>
        <dbReference type="Proteomes" id="UP000770717"/>
    </source>
</evidence>
<evidence type="ECO:0000313" key="2">
    <source>
        <dbReference type="EMBL" id="KAG9464680.1"/>
    </source>
</evidence>
<reference evidence="2" key="1">
    <citation type="thesis" date="2020" institute="ProQuest LLC" country="789 East Eisenhower Parkway, Ann Arbor, MI, USA">
        <title>Comparative Genomics and Chromosome Evolution.</title>
        <authorList>
            <person name="Mudd A.B."/>
        </authorList>
    </citation>
    <scope>NUCLEOTIDE SEQUENCE</scope>
    <source>
        <strain evidence="2">HN-11 Male</strain>
        <tissue evidence="2">Kidney and liver</tissue>
    </source>
</reference>
<keyword evidence="3" id="KW-1185">Reference proteome</keyword>
<dbReference type="EMBL" id="WNTK01004053">
    <property type="protein sequence ID" value="KAG9464680.1"/>
    <property type="molecule type" value="Genomic_DNA"/>
</dbReference>
<dbReference type="AlphaFoldDB" id="A0A8J6E685"/>